<name>A0A2W2G1C0_9ACTN</name>
<dbReference type="Proteomes" id="UP000248544">
    <property type="component" value="Unassembled WGS sequence"/>
</dbReference>
<feature type="compositionally biased region" description="Polar residues" evidence="1">
    <location>
        <begin position="75"/>
        <end position="84"/>
    </location>
</feature>
<evidence type="ECO:0000313" key="2">
    <source>
        <dbReference type="EMBL" id="PZG31200.1"/>
    </source>
</evidence>
<reference evidence="2 3" key="1">
    <citation type="submission" date="2018-01" db="EMBL/GenBank/DDBJ databases">
        <title>Draft genome sequence of Sphaerisporangium sp. 7K107.</title>
        <authorList>
            <person name="Sahin N."/>
            <person name="Saygin H."/>
            <person name="Ay H."/>
        </authorList>
    </citation>
    <scope>NUCLEOTIDE SEQUENCE [LARGE SCALE GENOMIC DNA]</scope>
    <source>
        <strain evidence="2 3">7K107</strain>
    </source>
</reference>
<keyword evidence="3" id="KW-1185">Reference proteome</keyword>
<gene>
    <name evidence="2" type="ORF">C1I98_30340</name>
</gene>
<evidence type="ECO:0000313" key="3">
    <source>
        <dbReference type="Proteomes" id="UP000248544"/>
    </source>
</evidence>
<organism evidence="2 3">
    <name type="scientific">Spongiactinospora gelatinilytica</name>
    <dbReference type="NCBI Taxonomy" id="2666298"/>
    <lineage>
        <taxon>Bacteria</taxon>
        <taxon>Bacillati</taxon>
        <taxon>Actinomycetota</taxon>
        <taxon>Actinomycetes</taxon>
        <taxon>Streptosporangiales</taxon>
        <taxon>Streptosporangiaceae</taxon>
        <taxon>Spongiactinospora</taxon>
    </lineage>
</organism>
<evidence type="ECO:0000256" key="1">
    <source>
        <dbReference type="SAM" id="MobiDB-lite"/>
    </source>
</evidence>
<feature type="region of interest" description="Disordered" evidence="1">
    <location>
        <begin position="59"/>
        <end position="84"/>
    </location>
</feature>
<sequence length="119" mass="13081">MTRCAVTSVRPARTTSIGSSTVQRNCMATVKSWAPEELIGTLIVAKWSLDMSTTLTLSPYSTCGSSPRSRRSPSTNVPSYSNTSRWWGSWRGRLEIRRRGLLRNPCLATGSSGIWLITG</sequence>
<accession>A0A2W2G1C0</accession>
<dbReference type="AlphaFoldDB" id="A0A2W2G1C0"/>
<dbReference type="EMBL" id="POUA01000330">
    <property type="protein sequence ID" value="PZG31200.1"/>
    <property type="molecule type" value="Genomic_DNA"/>
</dbReference>
<protein>
    <submittedName>
        <fullName evidence="2">Uncharacterized protein</fullName>
    </submittedName>
</protein>
<proteinExistence type="predicted"/>
<comment type="caution">
    <text evidence="2">The sequence shown here is derived from an EMBL/GenBank/DDBJ whole genome shotgun (WGS) entry which is preliminary data.</text>
</comment>